<accession>A0ABX8SGB2</accession>
<reference evidence="10 11" key="1">
    <citation type="submission" date="2021-07" db="EMBL/GenBank/DDBJ databases">
        <title>complete genome sequencing of Tessaracoccus sp.J1M15.</title>
        <authorList>
            <person name="Bae J.-W."/>
            <person name="Kim D.-y."/>
        </authorList>
    </citation>
    <scope>NUCLEOTIDE SEQUENCE [LARGE SCALE GENOMIC DNA]</scope>
    <source>
        <strain evidence="10 11">J1M15</strain>
    </source>
</reference>
<keyword evidence="3" id="KW-1003">Cell membrane</keyword>
<gene>
    <name evidence="10" type="ORF">KDB89_11755</name>
</gene>
<keyword evidence="11" id="KW-1185">Reference proteome</keyword>
<feature type="transmembrane region" description="Helical" evidence="8">
    <location>
        <begin position="144"/>
        <end position="165"/>
    </location>
</feature>
<proteinExistence type="predicted"/>
<name>A0ABX8SGB2_9ACTN</name>
<protein>
    <submittedName>
        <fullName evidence="10">Iron ABC transporter permease</fullName>
    </submittedName>
</protein>
<evidence type="ECO:0000256" key="4">
    <source>
        <dbReference type="ARBA" id="ARBA00022519"/>
    </source>
</evidence>
<feature type="transmembrane region" description="Helical" evidence="8">
    <location>
        <begin position="12"/>
        <end position="33"/>
    </location>
</feature>
<feature type="transmembrane region" description="Helical" evidence="8">
    <location>
        <begin position="382"/>
        <end position="407"/>
    </location>
</feature>
<evidence type="ECO:0000256" key="2">
    <source>
        <dbReference type="ARBA" id="ARBA00022448"/>
    </source>
</evidence>
<dbReference type="Proteomes" id="UP000824504">
    <property type="component" value="Chromosome"/>
</dbReference>
<dbReference type="PANTHER" id="PTHR43357">
    <property type="entry name" value="INNER MEMBRANE ABC TRANSPORTER PERMEASE PROTEIN YDCV"/>
    <property type="match status" value="1"/>
</dbReference>
<evidence type="ECO:0000313" key="10">
    <source>
        <dbReference type="EMBL" id="QXT62416.1"/>
    </source>
</evidence>
<feature type="transmembrane region" description="Helical" evidence="8">
    <location>
        <begin position="241"/>
        <end position="261"/>
    </location>
</feature>
<evidence type="ECO:0000256" key="8">
    <source>
        <dbReference type="SAM" id="Phobius"/>
    </source>
</evidence>
<feature type="transmembrane region" description="Helical" evidence="8">
    <location>
        <begin position="522"/>
        <end position="543"/>
    </location>
</feature>
<feature type="transmembrane region" description="Helical" evidence="8">
    <location>
        <begin position="419"/>
        <end position="440"/>
    </location>
</feature>
<keyword evidence="7 8" id="KW-0472">Membrane</keyword>
<feature type="transmembrane region" description="Helical" evidence="8">
    <location>
        <begin position="101"/>
        <end position="124"/>
    </location>
</feature>
<comment type="subcellular location">
    <subcellularLocation>
        <location evidence="1">Cell inner membrane</location>
        <topology evidence="1">Multi-pass membrane protein</topology>
    </subcellularLocation>
</comment>
<evidence type="ECO:0000256" key="1">
    <source>
        <dbReference type="ARBA" id="ARBA00004429"/>
    </source>
</evidence>
<feature type="transmembrane region" description="Helical" evidence="8">
    <location>
        <begin position="292"/>
        <end position="314"/>
    </location>
</feature>
<evidence type="ECO:0000256" key="5">
    <source>
        <dbReference type="ARBA" id="ARBA00022692"/>
    </source>
</evidence>
<dbReference type="PANTHER" id="PTHR43357:SF4">
    <property type="entry name" value="INNER MEMBRANE ABC TRANSPORTER PERMEASE PROTEIN YDCV"/>
    <property type="match status" value="1"/>
</dbReference>
<feature type="domain" description="ABC transmembrane type-1" evidence="9">
    <location>
        <begin position="67"/>
        <end position="260"/>
    </location>
</feature>
<evidence type="ECO:0000259" key="9">
    <source>
        <dbReference type="PROSITE" id="PS50928"/>
    </source>
</evidence>
<dbReference type="EMBL" id="CP079216">
    <property type="protein sequence ID" value="QXT62416.1"/>
    <property type="molecule type" value="Genomic_DNA"/>
</dbReference>
<feature type="domain" description="ABC transmembrane type-1" evidence="9">
    <location>
        <begin position="345"/>
        <end position="543"/>
    </location>
</feature>
<feature type="transmembrane region" description="Helical" evidence="8">
    <location>
        <begin position="476"/>
        <end position="499"/>
    </location>
</feature>
<evidence type="ECO:0000256" key="7">
    <source>
        <dbReference type="ARBA" id="ARBA00023136"/>
    </source>
</evidence>
<keyword evidence="4" id="KW-0997">Cell inner membrane</keyword>
<sequence length="554" mass="58160">MERGHRVTRLAWRAAWVAAAAIPAAFLAVFFAWPAGALILRGFHDGDAWTLAGFEAVFSSARTWRALGFTLASATATTLLCLVLGLPGAHALYRCSFPGRGFLRAAVAVPFVLPTVAVGVAFGALLRPDGLLGFLGLDGSAVSIVAAMVFFNYSVVVRTVGTMWARLDPRLAQAGTTLGAAPLRVFATVTLPALAPAVLSAASLVFLFSSSSYGIVMVLGQTRFHTIETEIWYLTTALLDLRGAAALSVTQLVIVAAALWLSGRAQSSLTRALRLQPDVASSRPLRWRRDGAALVTTLAVAVLLLGLPLIGLAWRSLHRDGVLTLANYTGLASSELPGISVLDALGTSLTTALAATAIAVPLGVLVALVASRRPRVRSGRRALAVLEGAYLLPLGVSAVTVGFGYLITLNRPPLDLRSSLVLIPIAQAVVALPLVVRSLLPTLRAIDPRQLEAAAVLGSTPFDVLRRVELPHLARGLGLAVGFAFATSLGEFGATSFLARPDRPTLPVLVFRLFGRPGAESYGQALAASVMLAGLAGITMALAERLRPREVATW</sequence>
<evidence type="ECO:0000313" key="11">
    <source>
        <dbReference type="Proteomes" id="UP000824504"/>
    </source>
</evidence>
<organism evidence="10 11">
    <name type="scientific">Tessaracoccus palaemonis</name>
    <dbReference type="NCBI Taxonomy" id="2829499"/>
    <lineage>
        <taxon>Bacteria</taxon>
        <taxon>Bacillati</taxon>
        <taxon>Actinomycetota</taxon>
        <taxon>Actinomycetes</taxon>
        <taxon>Propionibacteriales</taxon>
        <taxon>Propionibacteriaceae</taxon>
        <taxon>Tessaracoccus</taxon>
    </lineage>
</organism>
<keyword evidence="2" id="KW-0813">Transport</keyword>
<keyword evidence="6 8" id="KW-1133">Transmembrane helix</keyword>
<dbReference type="InterPro" id="IPR000515">
    <property type="entry name" value="MetI-like"/>
</dbReference>
<evidence type="ECO:0000256" key="6">
    <source>
        <dbReference type="ARBA" id="ARBA00022989"/>
    </source>
</evidence>
<evidence type="ECO:0000256" key="3">
    <source>
        <dbReference type="ARBA" id="ARBA00022475"/>
    </source>
</evidence>
<dbReference type="CDD" id="cd06261">
    <property type="entry name" value="TM_PBP2"/>
    <property type="match status" value="2"/>
</dbReference>
<feature type="transmembrane region" description="Helical" evidence="8">
    <location>
        <begin position="349"/>
        <end position="370"/>
    </location>
</feature>
<feature type="transmembrane region" description="Helical" evidence="8">
    <location>
        <begin position="66"/>
        <end position="89"/>
    </location>
</feature>
<keyword evidence="5 8" id="KW-0812">Transmembrane</keyword>
<dbReference type="PROSITE" id="PS50928">
    <property type="entry name" value="ABC_TM1"/>
    <property type="match status" value="2"/>
</dbReference>
<feature type="transmembrane region" description="Helical" evidence="8">
    <location>
        <begin position="185"/>
        <end position="208"/>
    </location>
</feature>